<reference evidence="20 21" key="1">
    <citation type="submission" date="2023-06" db="EMBL/GenBank/DDBJ databases">
        <title>Pelomonas sp. PFR6 16S ribosomal RNA gene Genome sequencing and assembly.</title>
        <authorList>
            <person name="Woo H."/>
        </authorList>
    </citation>
    <scope>NUCLEOTIDE SEQUENCE [LARGE SCALE GENOMIC DNA]</scope>
    <source>
        <strain evidence="20 21">PFR6</strain>
    </source>
</reference>
<evidence type="ECO:0000259" key="17">
    <source>
        <dbReference type="PROSITE" id="PS50109"/>
    </source>
</evidence>
<dbReference type="SMART" id="SM00387">
    <property type="entry name" value="HATPase_c"/>
    <property type="match status" value="1"/>
</dbReference>
<keyword evidence="8" id="KW-0067">ATP-binding</keyword>
<keyword evidence="9 16" id="KW-1133">Transmembrane helix</keyword>
<dbReference type="CDD" id="cd00082">
    <property type="entry name" value="HisKA"/>
    <property type="match status" value="1"/>
</dbReference>
<dbReference type="CDD" id="cd00130">
    <property type="entry name" value="PAS"/>
    <property type="match status" value="1"/>
</dbReference>
<evidence type="ECO:0000256" key="12">
    <source>
        <dbReference type="PROSITE-ProRule" id="PRU00110"/>
    </source>
</evidence>
<evidence type="ECO:0000256" key="7">
    <source>
        <dbReference type="ARBA" id="ARBA00022741"/>
    </source>
</evidence>
<dbReference type="InterPro" id="IPR008207">
    <property type="entry name" value="Sig_transdc_His_kin_Hpt_dom"/>
</dbReference>
<evidence type="ECO:0000256" key="16">
    <source>
        <dbReference type="SAM" id="Phobius"/>
    </source>
</evidence>
<dbReference type="Gene3D" id="3.40.50.2300">
    <property type="match status" value="2"/>
</dbReference>
<dbReference type="PROSITE" id="PS50110">
    <property type="entry name" value="RESPONSE_REGULATORY"/>
    <property type="match status" value="2"/>
</dbReference>
<comment type="subcellular location">
    <subcellularLocation>
        <location evidence="2">Cell membrane</location>
        <topology evidence="2">Multi-pass membrane protein</topology>
    </subcellularLocation>
</comment>
<accession>A0ABT8DWN4</accession>
<dbReference type="SUPFAM" id="SSF55785">
    <property type="entry name" value="PYP-like sensor domain (PAS domain)"/>
    <property type="match status" value="1"/>
</dbReference>
<evidence type="ECO:0000256" key="15">
    <source>
        <dbReference type="SAM" id="MobiDB-lite"/>
    </source>
</evidence>
<dbReference type="InterPro" id="IPR004358">
    <property type="entry name" value="Sig_transdc_His_kin-like_C"/>
</dbReference>
<dbReference type="SUPFAM" id="SSF47384">
    <property type="entry name" value="Homodimeric domain of signal transducing histidine kinase"/>
    <property type="match status" value="1"/>
</dbReference>
<evidence type="ECO:0000313" key="20">
    <source>
        <dbReference type="EMBL" id="MDN3920759.1"/>
    </source>
</evidence>
<dbReference type="EMBL" id="JAUHHC010000003">
    <property type="protein sequence ID" value="MDN3920759.1"/>
    <property type="molecule type" value="Genomic_DNA"/>
</dbReference>
<dbReference type="SMART" id="SM00448">
    <property type="entry name" value="REC"/>
    <property type="match status" value="2"/>
</dbReference>
<evidence type="ECO:0000256" key="5">
    <source>
        <dbReference type="ARBA" id="ARBA00022553"/>
    </source>
</evidence>
<evidence type="ECO:0000256" key="13">
    <source>
        <dbReference type="PROSITE-ProRule" id="PRU00169"/>
    </source>
</evidence>
<evidence type="ECO:0000256" key="14">
    <source>
        <dbReference type="SAM" id="Coils"/>
    </source>
</evidence>
<dbReference type="Pfam" id="PF02518">
    <property type="entry name" value="HATPase_c"/>
    <property type="match status" value="1"/>
</dbReference>
<feature type="domain" description="HPt" evidence="19">
    <location>
        <begin position="962"/>
        <end position="1061"/>
    </location>
</feature>
<dbReference type="InterPro" id="IPR003661">
    <property type="entry name" value="HisK_dim/P_dom"/>
</dbReference>
<dbReference type="EC" id="2.7.13.3" evidence="3"/>
<dbReference type="CDD" id="cd16922">
    <property type="entry name" value="HATPase_EvgS-ArcB-TorS-like"/>
    <property type="match status" value="1"/>
</dbReference>
<evidence type="ECO:0000256" key="6">
    <source>
        <dbReference type="ARBA" id="ARBA00022692"/>
    </source>
</evidence>
<evidence type="ECO:0000259" key="19">
    <source>
        <dbReference type="PROSITE" id="PS50894"/>
    </source>
</evidence>
<dbReference type="Proteomes" id="UP001228044">
    <property type="component" value="Unassembled WGS sequence"/>
</dbReference>
<dbReference type="NCBIfam" id="TIGR00229">
    <property type="entry name" value="sensory_box"/>
    <property type="match status" value="1"/>
</dbReference>
<dbReference type="InterPro" id="IPR005467">
    <property type="entry name" value="His_kinase_dom"/>
</dbReference>
<dbReference type="SUPFAM" id="SSF52172">
    <property type="entry name" value="CheY-like"/>
    <property type="match status" value="2"/>
</dbReference>
<evidence type="ECO:0000256" key="4">
    <source>
        <dbReference type="ARBA" id="ARBA00022475"/>
    </source>
</evidence>
<keyword evidence="4" id="KW-1003">Cell membrane</keyword>
<evidence type="ECO:0000256" key="3">
    <source>
        <dbReference type="ARBA" id="ARBA00012438"/>
    </source>
</evidence>
<evidence type="ECO:0000259" key="18">
    <source>
        <dbReference type="PROSITE" id="PS50110"/>
    </source>
</evidence>
<dbReference type="PANTHER" id="PTHR45339:SF1">
    <property type="entry name" value="HYBRID SIGNAL TRANSDUCTION HISTIDINE KINASE J"/>
    <property type="match status" value="1"/>
</dbReference>
<dbReference type="PROSITE" id="PS50894">
    <property type="entry name" value="HPT"/>
    <property type="match status" value="1"/>
</dbReference>
<dbReference type="InterPro" id="IPR000014">
    <property type="entry name" value="PAS"/>
</dbReference>
<dbReference type="InterPro" id="IPR036641">
    <property type="entry name" value="HPT_dom_sf"/>
</dbReference>
<gene>
    <name evidence="20" type="ORF">QWJ38_10760</name>
</gene>
<keyword evidence="21" id="KW-1185">Reference proteome</keyword>
<feature type="modified residue" description="Phosphohistidine" evidence="12">
    <location>
        <position position="1001"/>
    </location>
</feature>
<sequence length="1165" mass="127422">MRIRDTSRRLTLLVCVLSLLSLGFFLWSGIAADQRKEALSSQLSDTLAALEFRQGSDVLTAAMRAYAATGDERYRREFETELHQTRQRELAIAKLAETGSGERESMLLEKAKRQSDALVLLEQRIFELTNSGRREDAIALAYGEEYRNRKAAVLAPINQILAEVAERRSAEVDQALTRVYWTRILATLITLLNLGVVLSVLLGYFMRRVVVPLTTMSRLLQRLDAGERGLSFREPAAAGELRELGEMLETHARVLEELEVQRQALQLSEQQQRFIFNTAASGIAWTKGRVIIDCNERCCQQFGLSRDELIGMHSAALFEGGDAARSAILASQASLAAGGVYRGEERMVGAQGRLFWARLCGRMIDPARPELGSVWVVDDISAEHEAAERMEEAQRLAEEAARVKSSFLANMSHEIRTPMNAIIGMAHLLGLTPLDERQADYLRRLDVSSQHLLGLLNDVLDFSKLEAGRLDVEAIEFDLERMCENVCTLITGGAEAKGLEVVLHLAPDLPRSLRGDPMRLSQILINYLNNAVKFTSAGQIYLRVEGRRLQGQELMLRFEVRDTGVGLSEAQSAQLFQSFEQADASTTRRFGGTGLGLAIAKGLAQLMGGEVGVFSRPGVGSSFWFTARLAVSDTSPAAIAPPPSLLGRRVLVADDNESARTLLGKMLGHLGMQSVEVESGLAALDALKRAADEGQAFDLACIDWQMPKMDGIRVAEEIAALNLAKPPRIMLVTAFGRPELRQLARRVKVAHVLGKPITASALLDTIQAVLQGETVPAPHRLAAASGAAPWSGRRVLLAEDNETNQIVARDLLDSWGLEVEIARDGIEAVDKALRRHYDLVLMDVHMPAMDGLHATRRLRQEPRLATLPILAMTASAMSEDRQRCLDAGMNDHIAKPIAPGRLMAKLQQWLGAHEAGAADDGPDDASTPVDGDADAADAMPVMRALESAGLRVRDALGRMSGRSQLYLELLQRFAVEQASTMDRIASAWQHGDRSAAVQQTHALRGAAGTLGAIEVEGRAMALETVLGNSTSSANLCADRLDDLTQAMQSLLAALASCLPRRRSGSELASQESLSLADDLADIKTQITNALENNDFGAYRLILRHEQVLKRTLGADYLALRAATDRFDFELARSLWRELLVALNRPGDAAVSGHEGVEHSRSKQPF</sequence>
<dbReference type="PROSITE" id="PS50109">
    <property type="entry name" value="HIS_KIN"/>
    <property type="match status" value="1"/>
</dbReference>
<feature type="modified residue" description="4-aspartylphosphate" evidence="13">
    <location>
        <position position="703"/>
    </location>
</feature>
<evidence type="ECO:0000256" key="9">
    <source>
        <dbReference type="ARBA" id="ARBA00022989"/>
    </source>
</evidence>
<feature type="region of interest" description="Disordered" evidence="15">
    <location>
        <begin position="913"/>
        <end position="932"/>
    </location>
</feature>
<feature type="domain" description="Response regulatory" evidence="18">
    <location>
        <begin position="649"/>
        <end position="770"/>
    </location>
</feature>
<dbReference type="InterPro" id="IPR003594">
    <property type="entry name" value="HATPase_dom"/>
</dbReference>
<keyword evidence="11 16" id="KW-0472">Membrane</keyword>
<evidence type="ECO:0000313" key="21">
    <source>
        <dbReference type="Proteomes" id="UP001228044"/>
    </source>
</evidence>
<dbReference type="Gene3D" id="1.10.287.130">
    <property type="match status" value="1"/>
</dbReference>
<comment type="catalytic activity">
    <reaction evidence="1">
        <text>ATP + protein L-histidine = ADP + protein N-phospho-L-histidine.</text>
        <dbReference type="EC" id="2.7.13.3"/>
    </reaction>
</comment>
<keyword evidence="7" id="KW-0547">Nucleotide-binding</keyword>
<keyword evidence="14" id="KW-0175">Coiled coil</keyword>
<evidence type="ECO:0000256" key="8">
    <source>
        <dbReference type="ARBA" id="ARBA00022840"/>
    </source>
</evidence>
<feature type="modified residue" description="4-aspartylphosphate" evidence="13">
    <location>
        <position position="843"/>
    </location>
</feature>
<dbReference type="CDD" id="cd17546">
    <property type="entry name" value="REC_hyHK_CKI1_RcsC-like"/>
    <property type="match status" value="2"/>
</dbReference>
<organism evidence="20 21">
    <name type="scientific">Roseateles violae</name>
    <dbReference type="NCBI Taxonomy" id="3058042"/>
    <lineage>
        <taxon>Bacteria</taxon>
        <taxon>Pseudomonadati</taxon>
        <taxon>Pseudomonadota</taxon>
        <taxon>Betaproteobacteria</taxon>
        <taxon>Burkholderiales</taxon>
        <taxon>Sphaerotilaceae</taxon>
        <taxon>Roseateles</taxon>
    </lineage>
</organism>
<dbReference type="SUPFAM" id="SSF47226">
    <property type="entry name" value="Histidine-containing phosphotransfer domain, HPT domain"/>
    <property type="match status" value="1"/>
</dbReference>
<name>A0ABT8DWN4_9BURK</name>
<keyword evidence="5 13" id="KW-0597">Phosphoprotein</keyword>
<dbReference type="Pfam" id="PF00072">
    <property type="entry name" value="Response_reg"/>
    <property type="match status" value="2"/>
</dbReference>
<feature type="domain" description="Histidine kinase" evidence="17">
    <location>
        <begin position="410"/>
        <end position="631"/>
    </location>
</feature>
<comment type="caution">
    <text evidence="20">The sequence shown here is derived from an EMBL/GenBank/DDBJ whole genome shotgun (WGS) entry which is preliminary data.</text>
</comment>
<evidence type="ECO:0000256" key="11">
    <source>
        <dbReference type="ARBA" id="ARBA00023136"/>
    </source>
</evidence>
<dbReference type="Gene3D" id="3.30.565.10">
    <property type="entry name" value="Histidine kinase-like ATPase, C-terminal domain"/>
    <property type="match status" value="1"/>
</dbReference>
<dbReference type="InterPro" id="IPR035965">
    <property type="entry name" value="PAS-like_dom_sf"/>
</dbReference>
<dbReference type="PANTHER" id="PTHR45339">
    <property type="entry name" value="HYBRID SIGNAL TRANSDUCTION HISTIDINE KINASE J"/>
    <property type="match status" value="1"/>
</dbReference>
<dbReference type="SMART" id="SM00388">
    <property type="entry name" value="HisKA"/>
    <property type="match status" value="1"/>
</dbReference>
<dbReference type="RefSeq" id="WP_290359083.1">
    <property type="nucleotide sequence ID" value="NZ_JAUHHC010000003.1"/>
</dbReference>
<feature type="coiled-coil region" evidence="14">
    <location>
        <begin position="241"/>
        <end position="268"/>
    </location>
</feature>
<evidence type="ECO:0000256" key="2">
    <source>
        <dbReference type="ARBA" id="ARBA00004651"/>
    </source>
</evidence>
<dbReference type="InterPro" id="IPR011006">
    <property type="entry name" value="CheY-like_superfamily"/>
</dbReference>
<feature type="transmembrane region" description="Helical" evidence="16">
    <location>
        <begin position="184"/>
        <end position="206"/>
    </location>
</feature>
<keyword evidence="10" id="KW-0902">Two-component regulatory system</keyword>
<evidence type="ECO:0000256" key="1">
    <source>
        <dbReference type="ARBA" id="ARBA00000085"/>
    </source>
</evidence>
<dbReference type="Pfam" id="PF01627">
    <property type="entry name" value="Hpt"/>
    <property type="match status" value="1"/>
</dbReference>
<dbReference type="SMART" id="SM00091">
    <property type="entry name" value="PAS"/>
    <property type="match status" value="1"/>
</dbReference>
<dbReference type="Pfam" id="PF13426">
    <property type="entry name" value="PAS_9"/>
    <property type="match status" value="1"/>
</dbReference>
<feature type="domain" description="Response regulatory" evidence="18">
    <location>
        <begin position="794"/>
        <end position="910"/>
    </location>
</feature>
<dbReference type="Gene3D" id="3.30.450.20">
    <property type="entry name" value="PAS domain"/>
    <property type="match status" value="1"/>
</dbReference>
<protein>
    <recommendedName>
        <fullName evidence="3">histidine kinase</fullName>
        <ecNumber evidence="3">2.7.13.3</ecNumber>
    </recommendedName>
</protein>
<proteinExistence type="predicted"/>
<dbReference type="InterPro" id="IPR036097">
    <property type="entry name" value="HisK_dim/P_sf"/>
</dbReference>
<dbReference type="InterPro" id="IPR001789">
    <property type="entry name" value="Sig_transdc_resp-reg_receiver"/>
</dbReference>
<keyword evidence="6 16" id="KW-0812">Transmembrane</keyword>
<dbReference type="PRINTS" id="PR00344">
    <property type="entry name" value="BCTRLSENSOR"/>
</dbReference>
<dbReference type="Pfam" id="PF00512">
    <property type="entry name" value="HisKA"/>
    <property type="match status" value="1"/>
</dbReference>
<dbReference type="SUPFAM" id="SSF55874">
    <property type="entry name" value="ATPase domain of HSP90 chaperone/DNA topoisomerase II/histidine kinase"/>
    <property type="match status" value="1"/>
</dbReference>
<dbReference type="InterPro" id="IPR036890">
    <property type="entry name" value="HATPase_C_sf"/>
</dbReference>
<dbReference type="Gene3D" id="1.20.120.160">
    <property type="entry name" value="HPT domain"/>
    <property type="match status" value="1"/>
</dbReference>
<evidence type="ECO:0000256" key="10">
    <source>
        <dbReference type="ARBA" id="ARBA00023012"/>
    </source>
</evidence>